<keyword evidence="6" id="KW-1185">Reference proteome</keyword>
<comment type="similarity">
    <text evidence="1">Belongs to the NmrA-type oxidoreductase family. Isoflavone reductase subfamily.</text>
</comment>
<name>A0A9P4QYY7_9PLEO</name>
<accession>A0A9P4QYY7</accession>
<evidence type="ECO:0000313" key="6">
    <source>
        <dbReference type="Proteomes" id="UP000799444"/>
    </source>
</evidence>
<evidence type="ECO:0000256" key="2">
    <source>
        <dbReference type="ARBA" id="ARBA00022857"/>
    </source>
</evidence>
<evidence type="ECO:0000256" key="1">
    <source>
        <dbReference type="ARBA" id="ARBA00005725"/>
    </source>
</evidence>
<dbReference type="EMBL" id="ML996156">
    <property type="protein sequence ID" value="KAF2733778.1"/>
    <property type="molecule type" value="Genomic_DNA"/>
</dbReference>
<feature type="domain" description="NAD(P)-binding" evidence="4">
    <location>
        <begin position="12"/>
        <end position="154"/>
    </location>
</feature>
<evidence type="ECO:0000259" key="4">
    <source>
        <dbReference type="Pfam" id="PF13460"/>
    </source>
</evidence>
<dbReference type="Proteomes" id="UP000799444">
    <property type="component" value="Unassembled WGS sequence"/>
</dbReference>
<dbReference type="Pfam" id="PF13460">
    <property type="entry name" value="NAD_binding_10"/>
    <property type="match status" value="1"/>
</dbReference>
<organism evidence="5 6">
    <name type="scientific">Polyplosphaeria fusca</name>
    <dbReference type="NCBI Taxonomy" id="682080"/>
    <lineage>
        <taxon>Eukaryota</taxon>
        <taxon>Fungi</taxon>
        <taxon>Dikarya</taxon>
        <taxon>Ascomycota</taxon>
        <taxon>Pezizomycotina</taxon>
        <taxon>Dothideomycetes</taxon>
        <taxon>Pleosporomycetidae</taxon>
        <taxon>Pleosporales</taxon>
        <taxon>Tetraplosphaeriaceae</taxon>
        <taxon>Polyplosphaeria</taxon>
    </lineage>
</organism>
<dbReference type="OrthoDB" id="419598at2759"/>
<dbReference type="SUPFAM" id="SSF51735">
    <property type="entry name" value="NAD(P)-binding Rossmann-fold domains"/>
    <property type="match status" value="1"/>
</dbReference>
<reference evidence="5" key="1">
    <citation type="journal article" date="2020" name="Stud. Mycol.">
        <title>101 Dothideomycetes genomes: a test case for predicting lifestyles and emergence of pathogens.</title>
        <authorList>
            <person name="Haridas S."/>
            <person name="Albert R."/>
            <person name="Binder M."/>
            <person name="Bloem J."/>
            <person name="Labutti K."/>
            <person name="Salamov A."/>
            <person name="Andreopoulos B."/>
            <person name="Baker S."/>
            <person name="Barry K."/>
            <person name="Bills G."/>
            <person name="Bluhm B."/>
            <person name="Cannon C."/>
            <person name="Castanera R."/>
            <person name="Culley D."/>
            <person name="Daum C."/>
            <person name="Ezra D."/>
            <person name="Gonzalez J."/>
            <person name="Henrissat B."/>
            <person name="Kuo A."/>
            <person name="Liang C."/>
            <person name="Lipzen A."/>
            <person name="Lutzoni F."/>
            <person name="Magnuson J."/>
            <person name="Mondo S."/>
            <person name="Nolan M."/>
            <person name="Ohm R."/>
            <person name="Pangilinan J."/>
            <person name="Park H.-J."/>
            <person name="Ramirez L."/>
            <person name="Alfaro M."/>
            <person name="Sun H."/>
            <person name="Tritt A."/>
            <person name="Yoshinaga Y."/>
            <person name="Zwiers L.-H."/>
            <person name="Turgeon B."/>
            <person name="Goodwin S."/>
            <person name="Spatafora J."/>
            <person name="Crous P."/>
            <person name="Grigoriev I."/>
        </authorList>
    </citation>
    <scope>NUCLEOTIDE SEQUENCE</scope>
    <source>
        <strain evidence="5">CBS 125425</strain>
    </source>
</reference>
<proteinExistence type="inferred from homology"/>
<dbReference type="Gene3D" id="3.40.50.720">
    <property type="entry name" value="NAD(P)-binding Rossmann-like Domain"/>
    <property type="match status" value="1"/>
</dbReference>
<dbReference type="InterPro" id="IPR051609">
    <property type="entry name" value="NmrA/Isoflavone_reductase-like"/>
</dbReference>
<evidence type="ECO:0000256" key="3">
    <source>
        <dbReference type="ARBA" id="ARBA00023002"/>
    </source>
</evidence>
<dbReference type="PANTHER" id="PTHR47706:SF10">
    <property type="entry name" value="NMRA-LIKE DOMAIN-CONTAINING PROTEIN"/>
    <property type="match status" value="1"/>
</dbReference>
<keyword evidence="2" id="KW-0521">NADP</keyword>
<keyword evidence="3" id="KW-0560">Oxidoreductase</keyword>
<dbReference type="InterPro" id="IPR036291">
    <property type="entry name" value="NAD(P)-bd_dom_sf"/>
</dbReference>
<evidence type="ECO:0000313" key="5">
    <source>
        <dbReference type="EMBL" id="KAF2733778.1"/>
    </source>
</evidence>
<dbReference type="InterPro" id="IPR016040">
    <property type="entry name" value="NAD(P)-bd_dom"/>
</dbReference>
<protein>
    <submittedName>
        <fullName evidence="5">Isoflavone reductase family protein</fullName>
    </submittedName>
</protein>
<dbReference type="GO" id="GO:0016491">
    <property type="term" value="F:oxidoreductase activity"/>
    <property type="evidence" value="ECO:0007669"/>
    <property type="project" value="UniProtKB-KW"/>
</dbReference>
<dbReference type="PANTHER" id="PTHR47706">
    <property type="entry name" value="NMRA-LIKE FAMILY PROTEIN"/>
    <property type="match status" value="1"/>
</dbReference>
<sequence length="319" mass="34348">MELKKIAIVGPRGNVGSAIISELLKDGSRFTITAITRSASTYAAPENSHVQAVNADYNSLKSLIAAFQGQDAVVNCVSGGATQYDPSKLIIDAAVAAGVKLFFGNEYVGKFSEQFKRLPESAVGSKVRIREYLSELGQAGKISWTALNGGPFFDMCPAGFDIPNKQVRIYGTGTNPLYWTPLSTIARTAATMLRNPTPFLNRPIYICPLLGLTQSDLLRAVESVLGAKFAVEHVDVAKINENARIALDRGEIPKAMRGLTISGQFYEGDCGNDFSDLVTNELVGVSPVSVEDAVRDAIERYGTETPVVQGMFKVDPCEV</sequence>
<dbReference type="AlphaFoldDB" id="A0A9P4QYY7"/>
<comment type="caution">
    <text evidence="5">The sequence shown here is derived from an EMBL/GenBank/DDBJ whole genome shotgun (WGS) entry which is preliminary data.</text>
</comment>
<gene>
    <name evidence="5" type="ORF">EJ04DRAFT_604827</name>
</gene>